<accession>A0A380CK45</accession>
<evidence type="ECO:0000313" key="2">
    <source>
        <dbReference type="EMBL" id="SUJ22185.1"/>
    </source>
</evidence>
<keyword evidence="1" id="KW-0175">Coiled coil</keyword>
<organism evidence="2 3">
    <name type="scientific">Sphingobacterium spiritivorum</name>
    <name type="common">Flavobacterium spiritivorum</name>
    <dbReference type="NCBI Taxonomy" id="258"/>
    <lineage>
        <taxon>Bacteria</taxon>
        <taxon>Pseudomonadati</taxon>
        <taxon>Bacteroidota</taxon>
        <taxon>Sphingobacteriia</taxon>
        <taxon>Sphingobacteriales</taxon>
        <taxon>Sphingobacteriaceae</taxon>
        <taxon>Sphingobacterium</taxon>
    </lineage>
</organism>
<name>A0A380CK45_SPHSI</name>
<dbReference type="AlphaFoldDB" id="A0A380CK45"/>
<gene>
    <name evidence="2" type="ORF">NCTC11388_03210</name>
</gene>
<proteinExistence type="predicted"/>
<feature type="coiled-coil region" evidence="1">
    <location>
        <begin position="11"/>
        <end position="45"/>
    </location>
</feature>
<evidence type="ECO:0000256" key="1">
    <source>
        <dbReference type="SAM" id="Coils"/>
    </source>
</evidence>
<dbReference type="EMBL" id="UGYW01000002">
    <property type="protein sequence ID" value="SUJ22185.1"/>
    <property type="molecule type" value="Genomic_DNA"/>
</dbReference>
<reference evidence="2 3" key="1">
    <citation type="submission" date="2018-06" db="EMBL/GenBank/DDBJ databases">
        <authorList>
            <consortium name="Pathogen Informatics"/>
            <person name="Doyle S."/>
        </authorList>
    </citation>
    <scope>NUCLEOTIDE SEQUENCE [LARGE SCALE GENOMIC DNA]</scope>
    <source>
        <strain evidence="2 3">NCTC11388</strain>
    </source>
</reference>
<sequence>MSIISKETEIQERLSSVYDALKSTKEQLRNELSVLRDRYEDACLHHIESGFQKEQIWIQESDNHHKKYLEYDIHNFLLDIISDYRDLDGYFPEYSLMVNNIEELMFAYVNEEKYEVAAILKQWLNRFKIIDSI</sequence>
<dbReference type="Proteomes" id="UP000254893">
    <property type="component" value="Unassembled WGS sequence"/>
</dbReference>
<protein>
    <submittedName>
        <fullName evidence="2">Uncharacterized protein</fullName>
    </submittedName>
</protein>
<dbReference type="RefSeq" id="WP_115170818.1">
    <property type="nucleotide sequence ID" value="NZ_UGYW01000002.1"/>
</dbReference>
<evidence type="ECO:0000313" key="3">
    <source>
        <dbReference type="Proteomes" id="UP000254893"/>
    </source>
</evidence>